<dbReference type="Pfam" id="PF00528">
    <property type="entry name" value="BPD_transp_1"/>
    <property type="match status" value="1"/>
</dbReference>
<dbReference type="RefSeq" id="WP_211342191.1">
    <property type="nucleotide sequence ID" value="NZ_SNZA01000004.1"/>
</dbReference>
<dbReference type="PANTHER" id="PTHR30614">
    <property type="entry name" value="MEMBRANE COMPONENT OF AMINO ACID ABC TRANSPORTER"/>
    <property type="match status" value="1"/>
</dbReference>
<dbReference type="InterPro" id="IPR035906">
    <property type="entry name" value="MetI-like_sf"/>
</dbReference>
<dbReference type="SUPFAM" id="SSF161098">
    <property type="entry name" value="MetI-like"/>
    <property type="match status" value="1"/>
</dbReference>
<keyword evidence="12" id="KW-1185">Reference proteome</keyword>
<dbReference type="NCBIfam" id="TIGR01726">
    <property type="entry name" value="HEQRo_perm_3TM"/>
    <property type="match status" value="1"/>
</dbReference>
<dbReference type="InterPro" id="IPR000515">
    <property type="entry name" value="MetI-like"/>
</dbReference>
<feature type="transmembrane region" description="Helical" evidence="9">
    <location>
        <begin position="205"/>
        <end position="224"/>
    </location>
</feature>
<keyword evidence="7 9" id="KW-1133">Transmembrane helix</keyword>
<keyword evidence="3 9" id="KW-0813">Transport</keyword>
<keyword evidence="4" id="KW-1003">Cell membrane</keyword>
<evidence type="ECO:0000256" key="4">
    <source>
        <dbReference type="ARBA" id="ARBA00022475"/>
    </source>
</evidence>
<feature type="transmembrane region" description="Helical" evidence="9">
    <location>
        <begin position="12"/>
        <end position="33"/>
    </location>
</feature>
<accession>A0A4R6X0X6</accession>
<organism evidence="11 12">
    <name type="scientific">Marinomonas communis</name>
    <dbReference type="NCBI Taxonomy" id="28254"/>
    <lineage>
        <taxon>Bacteria</taxon>
        <taxon>Pseudomonadati</taxon>
        <taxon>Pseudomonadota</taxon>
        <taxon>Gammaproteobacteria</taxon>
        <taxon>Oceanospirillales</taxon>
        <taxon>Oceanospirillaceae</taxon>
        <taxon>Marinomonas</taxon>
    </lineage>
</organism>
<dbReference type="PROSITE" id="PS50928">
    <property type="entry name" value="ABC_TM1"/>
    <property type="match status" value="1"/>
</dbReference>
<feature type="transmembrane region" description="Helical" evidence="9">
    <location>
        <begin position="70"/>
        <end position="102"/>
    </location>
</feature>
<reference evidence="11 12" key="1">
    <citation type="submission" date="2019-03" db="EMBL/GenBank/DDBJ databases">
        <title>Genomic Encyclopedia of Type Strains, Phase IV (KMG-IV): sequencing the most valuable type-strain genomes for metagenomic binning, comparative biology and taxonomic classification.</title>
        <authorList>
            <person name="Goeker M."/>
        </authorList>
    </citation>
    <scope>NUCLEOTIDE SEQUENCE [LARGE SCALE GENOMIC DNA]</scope>
    <source>
        <strain evidence="11 12">DSM 5604</strain>
    </source>
</reference>
<dbReference type="GO" id="GO:0006865">
    <property type="term" value="P:amino acid transport"/>
    <property type="evidence" value="ECO:0007669"/>
    <property type="project" value="UniProtKB-KW"/>
</dbReference>
<evidence type="ECO:0000313" key="12">
    <source>
        <dbReference type="Proteomes" id="UP000295729"/>
    </source>
</evidence>
<comment type="subcellular location">
    <subcellularLocation>
        <location evidence="1">Cell inner membrane</location>
        <topology evidence="1">Multi-pass membrane protein</topology>
    </subcellularLocation>
    <subcellularLocation>
        <location evidence="9">Cell membrane</location>
        <topology evidence="9">Multi-pass membrane protein</topology>
    </subcellularLocation>
</comment>
<evidence type="ECO:0000256" key="1">
    <source>
        <dbReference type="ARBA" id="ARBA00004429"/>
    </source>
</evidence>
<dbReference type="AlphaFoldDB" id="A0A4R6X0X6"/>
<comment type="caution">
    <text evidence="11">The sequence shown here is derived from an EMBL/GenBank/DDBJ whole genome shotgun (WGS) entry which is preliminary data.</text>
</comment>
<dbReference type="PANTHER" id="PTHR30614:SF37">
    <property type="entry name" value="AMINO-ACID ABC TRANSPORTER PERMEASE PROTEIN YHDX-RELATED"/>
    <property type="match status" value="1"/>
</dbReference>
<feature type="domain" description="ABC transmembrane type-1" evidence="10">
    <location>
        <begin position="78"/>
        <end position="371"/>
    </location>
</feature>
<dbReference type="InterPro" id="IPR010065">
    <property type="entry name" value="AA_ABC_transptr_permease_3TM"/>
</dbReference>
<protein>
    <submittedName>
        <fullName evidence="11">General L-amino acid transport system permease protein</fullName>
    </submittedName>
</protein>
<keyword evidence="8 9" id="KW-0472">Membrane</keyword>
<dbReference type="InterPro" id="IPR043429">
    <property type="entry name" value="ArtM/GltK/GlnP/TcyL/YhdX-like"/>
</dbReference>
<keyword evidence="5 9" id="KW-0812">Transmembrane</keyword>
<evidence type="ECO:0000313" key="11">
    <source>
        <dbReference type="EMBL" id="TDR12492.1"/>
    </source>
</evidence>
<feature type="transmembrane region" description="Helical" evidence="9">
    <location>
        <begin position="114"/>
        <end position="136"/>
    </location>
</feature>
<dbReference type="Gene3D" id="1.10.3720.10">
    <property type="entry name" value="MetI-like"/>
    <property type="match status" value="1"/>
</dbReference>
<feature type="transmembrane region" description="Helical" evidence="9">
    <location>
        <begin position="169"/>
        <end position="189"/>
    </location>
</feature>
<comment type="similarity">
    <text evidence="2">Belongs to the binding-protein-dependent transport system permease family. HisMQ subfamily.</text>
</comment>
<dbReference type="EMBL" id="SNZA01000004">
    <property type="protein sequence ID" value="TDR12492.1"/>
    <property type="molecule type" value="Genomic_DNA"/>
</dbReference>
<dbReference type="GO" id="GO:0022857">
    <property type="term" value="F:transmembrane transporter activity"/>
    <property type="evidence" value="ECO:0007669"/>
    <property type="project" value="InterPro"/>
</dbReference>
<evidence type="ECO:0000256" key="6">
    <source>
        <dbReference type="ARBA" id="ARBA00022970"/>
    </source>
</evidence>
<evidence type="ECO:0000256" key="2">
    <source>
        <dbReference type="ARBA" id="ARBA00010072"/>
    </source>
</evidence>
<evidence type="ECO:0000256" key="3">
    <source>
        <dbReference type="ARBA" id="ARBA00022448"/>
    </source>
</evidence>
<evidence type="ECO:0000259" key="10">
    <source>
        <dbReference type="PROSITE" id="PS50928"/>
    </source>
</evidence>
<keyword evidence="6" id="KW-0029">Amino-acid transport</keyword>
<name>A0A4R6X0X6_9GAMM</name>
<evidence type="ECO:0000256" key="7">
    <source>
        <dbReference type="ARBA" id="ARBA00022989"/>
    </source>
</evidence>
<dbReference type="CDD" id="cd06261">
    <property type="entry name" value="TM_PBP2"/>
    <property type="match status" value="1"/>
</dbReference>
<evidence type="ECO:0000256" key="5">
    <source>
        <dbReference type="ARBA" id="ARBA00022692"/>
    </source>
</evidence>
<dbReference type="GO" id="GO:0043190">
    <property type="term" value="C:ATP-binding cassette (ABC) transporter complex"/>
    <property type="evidence" value="ECO:0007669"/>
    <property type="project" value="InterPro"/>
</dbReference>
<feature type="transmembrane region" description="Helical" evidence="9">
    <location>
        <begin position="352"/>
        <end position="371"/>
    </location>
</feature>
<sequence length="387" mass="42741">MIMLRNQHTRKVVLQAVYVLVLLAILITGVFSAQANMAAQGLELSFSFLWKATGWDMTFSLLPTSSSDPYWWYLVSGVVNTLFLGIIGLAGATLVGGVVGFARISSNHGARLLGTVYVELFRNIPVIVQIFFWYALANHLPSPRRAIEFGGALISNRGIYMPGMNVEGLYIALFYFVLCAYFIGLIWFVSARRFRRVDPAKRRKVVWGLSICALAIETMLLYIGKPVGEVLITYPELKGLNVQGGYRIQTEVYTLAFAIAIYGGAYIGEIVRGGFNAVGRGQHEAARALGLSTWQEFSRIRLPLALRAMLPILTNQYVWLVKATTLGIVAGFSDFFMVIASSITHSGQTLEFIGILMGGFLVINFTISSVMNKINKAVALKGHQLRM</sequence>
<gene>
    <name evidence="11" type="ORF">C8D85_2527</name>
</gene>
<feature type="transmembrane region" description="Helical" evidence="9">
    <location>
        <begin position="252"/>
        <end position="271"/>
    </location>
</feature>
<dbReference type="Proteomes" id="UP000295729">
    <property type="component" value="Unassembled WGS sequence"/>
</dbReference>
<feature type="transmembrane region" description="Helical" evidence="9">
    <location>
        <begin position="317"/>
        <end position="340"/>
    </location>
</feature>
<evidence type="ECO:0000256" key="8">
    <source>
        <dbReference type="ARBA" id="ARBA00023136"/>
    </source>
</evidence>
<evidence type="ECO:0000256" key="9">
    <source>
        <dbReference type="RuleBase" id="RU363032"/>
    </source>
</evidence>
<proteinExistence type="inferred from homology"/>